<keyword evidence="3" id="KW-1185">Reference proteome</keyword>
<dbReference type="RefSeq" id="WP_092962545.1">
    <property type="nucleotide sequence ID" value="NZ_FOSQ01000013.1"/>
</dbReference>
<feature type="domain" description="DUF3631" evidence="1">
    <location>
        <begin position="243"/>
        <end position="427"/>
    </location>
</feature>
<dbReference type="AlphaFoldDB" id="A0A1I4E2M0"/>
<dbReference type="Proteomes" id="UP000199473">
    <property type="component" value="Unassembled WGS sequence"/>
</dbReference>
<protein>
    <recommendedName>
        <fullName evidence="1">DUF3631 domain-containing protein</fullName>
    </recommendedName>
</protein>
<sequence>MTEAATMVADDAAEILRLSRLDRVTYDREREAAAKRLNIRVGTLDRMVEEMRPAPEQPRGRGVELQAVVPWPDPVEAGMVLDRLAAAIRRHVILPATAADAIALWIAHTWVSERFQHSPRLNIGSPAKRCGKSTLLDLLRATCHRPLKADNISASGVFRTVEALREEGGITLLVDEADTFVGDNEELRGILNSGFERSGEVVRVVETKGEWMPVRFATFCPVALAGIGKLPDTLADRCVPITLQRKAAAETVMKLRAPGARATLHNAARCLARWAADRRDHLPLDPEVPEAMGDREGDISVVLLSIADDAGGEWPQRARRALLEVFGHRNAAEGNAEAGALLLADLRTLFNERGATRLPSTDIIAALEKLEERPWPEWKNGRPMTPVQLAAALAPFRVRPITYRPPGGGAPVKGYIRDHFEEAWSRYLAPAAPASAN</sequence>
<dbReference type="EMBL" id="FOSQ01000013">
    <property type="protein sequence ID" value="SFK99419.1"/>
    <property type="molecule type" value="Genomic_DNA"/>
</dbReference>
<name>A0A1I4E2M0_9PROT</name>
<dbReference type="STRING" id="1123062.SAMN02745775_113124"/>
<organism evidence="2 3">
    <name type="scientific">Falsiroseomonas stagni DSM 19981</name>
    <dbReference type="NCBI Taxonomy" id="1123062"/>
    <lineage>
        <taxon>Bacteria</taxon>
        <taxon>Pseudomonadati</taxon>
        <taxon>Pseudomonadota</taxon>
        <taxon>Alphaproteobacteria</taxon>
        <taxon>Acetobacterales</taxon>
        <taxon>Roseomonadaceae</taxon>
        <taxon>Falsiroseomonas</taxon>
    </lineage>
</organism>
<evidence type="ECO:0000313" key="3">
    <source>
        <dbReference type="Proteomes" id="UP000199473"/>
    </source>
</evidence>
<evidence type="ECO:0000259" key="1">
    <source>
        <dbReference type="Pfam" id="PF12307"/>
    </source>
</evidence>
<evidence type="ECO:0000313" key="2">
    <source>
        <dbReference type="EMBL" id="SFK99419.1"/>
    </source>
</evidence>
<dbReference type="OrthoDB" id="5959484at2"/>
<proteinExistence type="predicted"/>
<dbReference type="Pfam" id="PF12307">
    <property type="entry name" value="DUF3631"/>
    <property type="match status" value="1"/>
</dbReference>
<gene>
    <name evidence="2" type="ORF">SAMN02745775_113124</name>
</gene>
<reference evidence="2 3" key="1">
    <citation type="submission" date="2016-10" db="EMBL/GenBank/DDBJ databases">
        <authorList>
            <person name="de Groot N.N."/>
        </authorList>
    </citation>
    <scope>NUCLEOTIDE SEQUENCE [LARGE SCALE GENOMIC DNA]</scope>
    <source>
        <strain evidence="2 3">DSM 19981</strain>
    </source>
</reference>
<accession>A0A1I4E2M0</accession>
<dbReference type="InterPro" id="IPR022081">
    <property type="entry name" value="DUF3631"/>
</dbReference>